<evidence type="ECO:0000256" key="1">
    <source>
        <dbReference type="SAM" id="Phobius"/>
    </source>
</evidence>
<keyword evidence="1" id="KW-1133">Transmembrane helix</keyword>
<evidence type="ECO:0000313" key="2">
    <source>
        <dbReference type="EMBL" id="CAE7229277.1"/>
    </source>
</evidence>
<feature type="transmembrane region" description="Helical" evidence="1">
    <location>
        <begin position="25"/>
        <end position="45"/>
    </location>
</feature>
<feature type="transmembrane region" description="Helical" evidence="1">
    <location>
        <begin position="82"/>
        <end position="99"/>
    </location>
</feature>
<name>A0A812KLU2_9DINO</name>
<accession>A0A812KLU2</accession>
<dbReference type="EMBL" id="CAJNDS010000706">
    <property type="protein sequence ID" value="CAE7229277.1"/>
    <property type="molecule type" value="Genomic_DNA"/>
</dbReference>
<keyword evidence="3" id="KW-1185">Reference proteome</keyword>
<keyword evidence="1" id="KW-0472">Membrane</keyword>
<feature type="transmembrane region" description="Helical" evidence="1">
    <location>
        <begin position="128"/>
        <end position="150"/>
    </location>
</feature>
<keyword evidence="1" id="KW-0812">Transmembrane</keyword>
<proteinExistence type="predicted"/>
<dbReference type="Proteomes" id="UP000604046">
    <property type="component" value="Unassembled WGS sequence"/>
</dbReference>
<reference evidence="2" key="1">
    <citation type="submission" date="2021-02" db="EMBL/GenBank/DDBJ databases">
        <authorList>
            <person name="Dougan E. K."/>
            <person name="Rhodes N."/>
            <person name="Thang M."/>
            <person name="Chan C."/>
        </authorList>
    </citation>
    <scope>NUCLEOTIDE SEQUENCE</scope>
</reference>
<protein>
    <submittedName>
        <fullName evidence="2">Uncharacterized protein</fullName>
    </submittedName>
</protein>
<dbReference type="OrthoDB" id="10266266at2759"/>
<comment type="caution">
    <text evidence="2">The sequence shown here is derived from an EMBL/GenBank/DDBJ whole genome shotgun (WGS) entry which is preliminary data.</text>
</comment>
<organism evidence="2 3">
    <name type="scientific">Symbiodinium natans</name>
    <dbReference type="NCBI Taxonomy" id="878477"/>
    <lineage>
        <taxon>Eukaryota</taxon>
        <taxon>Sar</taxon>
        <taxon>Alveolata</taxon>
        <taxon>Dinophyceae</taxon>
        <taxon>Suessiales</taxon>
        <taxon>Symbiodiniaceae</taxon>
        <taxon>Symbiodinium</taxon>
    </lineage>
</organism>
<gene>
    <name evidence="2" type="ORF">SNAT2548_LOCUS9204</name>
</gene>
<feature type="transmembrane region" description="Helical" evidence="1">
    <location>
        <begin position="52"/>
        <end position="70"/>
    </location>
</feature>
<sequence>MVVSDLPFPSPPPWPPTWEKRQAYLHWWLLLFMTGVGALKAAGFLRHDLSQIVGVLEFVGGALLLPRWSAIATALGKGGSELSLRAGCWFILCGLGMIVSTRKRKSPVCWSQTVLCLELLRSRGGNTAVLVGVMMLMAGTAAGCLLQEFVFPPTATLKVA</sequence>
<dbReference type="AlphaFoldDB" id="A0A812KLU2"/>
<evidence type="ECO:0000313" key="3">
    <source>
        <dbReference type="Proteomes" id="UP000604046"/>
    </source>
</evidence>